<proteinExistence type="predicted"/>
<dbReference type="InterPro" id="IPR012337">
    <property type="entry name" value="RNaseH-like_sf"/>
</dbReference>
<gene>
    <name evidence="1" type="ORF">PoB_001556200</name>
</gene>
<accession>A0AAV3Z1I4</accession>
<evidence type="ECO:0000313" key="1">
    <source>
        <dbReference type="EMBL" id="GFN89056.1"/>
    </source>
</evidence>
<dbReference type="Gene3D" id="3.30.420.10">
    <property type="entry name" value="Ribonuclease H-like superfamily/Ribonuclease H"/>
    <property type="match status" value="1"/>
</dbReference>
<dbReference type="Proteomes" id="UP000735302">
    <property type="component" value="Unassembled WGS sequence"/>
</dbReference>
<protein>
    <submittedName>
        <fullName evidence="1">Gypsy retrotransposon integrase 1-like protein</fullName>
    </submittedName>
</protein>
<name>A0AAV3Z1I4_9GAST</name>
<comment type="caution">
    <text evidence="1">The sequence shown here is derived from an EMBL/GenBank/DDBJ whole genome shotgun (WGS) entry which is preliminary data.</text>
</comment>
<sequence length="206" mass="22703">MRYTGCEGVVVLKGLVEEGQLTGESCLLIRIDNTALLAEKVVINLRTPYLCGEVKALCIPDAICDVIVGNVEGPRGPEDPYMSVMMGNGEERYRPRVPLEKVSLIDIPFKRDAIDIVGPINSPSEVGQRFIPTVVDYAIRHAEAAPLRKIDVETVGEALVNILQFTVPKVLSDQRPQFTPDCMKEALRLLGMKQMMTTPTTLYAMA</sequence>
<dbReference type="GO" id="GO:0003676">
    <property type="term" value="F:nucleic acid binding"/>
    <property type="evidence" value="ECO:0007669"/>
    <property type="project" value="InterPro"/>
</dbReference>
<reference evidence="1 2" key="1">
    <citation type="journal article" date="2021" name="Elife">
        <title>Chloroplast acquisition without the gene transfer in kleptoplastic sea slugs, Plakobranchus ocellatus.</title>
        <authorList>
            <person name="Maeda T."/>
            <person name="Takahashi S."/>
            <person name="Yoshida T."/>
            <person name="Shimamura S."/>
            <person name="Takaki Y."/>
            <person name="Nagai Y."/>
            <person name="Toyoda A."/>
            <person name="Suzuki Y."/>
            <person name="Arimoto A."/>
            <person name="Ishii H."/>
            <person name="Satoh N."/>
            <person name="Nishiyama T."/>
            <person name="Hasebe M."/>
            <person name="Maruyama T."/>
            <person name="Minagawa J."/>
            <person name="Obokata J."/>
            <person name="Shigenobu S."/>
        </authorList>
    </citation>
    <scope>NUCLEOTIDE SEQUENCE [LARGE SCALE GENOMIC DNA]</scope>
</reference>
<dbReference type="InterPro" id="IPR036397">
    <property type="entry name" value="RNaseH_sf"/>
</dbReference>
<organism evidence="1 2">
    <name type="scientific">Plakobranchus ocellatus</name>
    <dbReference type="NCBI Taxonomy" id="259542"/>
    <lineage>
        <taxon>Eukaryota</taxon>
        <taxon>Metazoa</taxon>
        <taxon>Spiralia</taxon>
        <taxon>Lophotrochozoa</taxon>
        <taxon>Mollusca</taxon>
        <taxon>Gastropoda</taxon>
        <taxon>Heterobranchia</taxon>
        <taxon>Euthyneura</taxon>
        <taxon>Panpulmonata</taxon>
        <taxon>Sacoglossa</taxon>
        <taxon>Placobranchoidea</taxon>
        <taxon>Plakobranchidae</taxon>
        <taxon>Plakobranchus</taxon>
    </lineage>
</organism>
<dbReference type="AlphaFoldDB" id="A0AAV3Z1I4"/>
<dbReference type="SUPFAM" id="SSF53098">
    <property type="entry name" value="Ribonuclease H-like"/>
    <property type="match status" value="1"/>
</dbReference>
<dbReference type="EMBL" id="BLXT01001916">
    <property type="protein sequence ID" value="GFN89056.1"/>
    <property type="molecule type" value="Genomic_DNA"/>
</dbReference>
<evidence type="ECO:0000313" key="2">
    <source>
        <dbReference type="Proteomes" id="UP000735302"/>
    </source>
</evidence>
<keyword evidence="2" id="KW-1185">Reference proteome</keyword>